<evidence type="ECO:0000313" key="3">
    <source>
        <dbReference type="Proteomes" id="UP000583944"/>
    </source>
</evidence>
<evidence type="ECO:0000256" key="1">
    <source>
        <dbReference type="SAM" id="MobiDB-lite"/>
    </source>
</evidence>
<dbReference type="VEuPathDB" id="TriTrypDB:ECC02_010698"/>
<sequence>MLGSPKQSQSLLSTTKAFPQWMRRSLPSFVVGSAARGVCDEAVAEAPGPSRVPAFVLPACLACWHAWRLRWQPAREAPVRMTVKQSRHPHLRLSQTIGTPGRARRACVLTLWTEDRTLLQVGQDDFNPPLAGGQGVAVFTSERSSGGGRGGPVTSVRKGQHHRHRRDNSDPQGACRPVEERAGAASRLRAVPPLGARCRGGHQE</sequence>
<name>A0A7J6XQR2_TRYCR</name>
<gene>
    <name evidence="2" type="ORF">ECC02_010698</name>
</gene>
<dbReference type="Proteomes" id="UP000583944">
    <property type="component" value="Unassembled WGS sequence"/>
</dbReference>
<organism evidence="2 3">
    <name type="scientific">Trypanosoma cruzi</name>
    <dbReference type="NCBI Taxonomy" id="5693"/>
    <lineage>
        <taxon>Eukaryota</taxon>
        <taxon>Discoba</taxon>
        <taxon>Euglenozoa</taxon>
        <taxon>Kinetoplastea</taxon>
        <taxon>Metakinetoplastina</taxon>
        <taxon>Trypanosomatida</taxon>
        <taxon>Trypanosomatidae</taxon>
        <taxon>Trypanosoma</taxon>
        <taxon>Schizotrypanum</taxon>
    </lineage>
</organism>
<evidence type="ECO:0000313" key="2">
    <source>
        <dbReference type="EMBL" id="KAF5216536.1"/>
    </source>
</evidence>
<accession>A0A7J6XQR2</accession>
<protein>
    <submittedName>
        <fullName evidence="2">Uncharacterized protein</fullName>
    </submittedName>
</protein>
<reference evidence="2 3" key="1">
    <citation type="journal article" date="2019" name="Genome Biol. Evol.">
        <title>Nanopore Sequencing Significantly Improves Genome Assembly of the Protozoan Parasite Trypanosoma cruzi.</title>
        <authorList>
            <person name="Diaz-Viraque F."/>
            <person name="Pita S."/>
            <person name="Greif G."/>
            <person name="de Souza R.C.M."/>
            <person name="Iraola G."/>
            <person name="Robello C."/>
        </authorList>
    </citation>
    <scope>NUCLEOTIDE SEQUENCE [LARGE SCALE GENOMIC DNA]</scope>
    <source>
        <strain evidence="2 3">Berenice</strain>
    </source>
</reference>
<comment type="caution">
    <text evidence="2">The sequence shown here is derived from an EMBL/GenBank/DDBJ whole genome shotgun (WGS) entry which is preliminary data.</text>
</comment>
<dbReference type="EMBL" id="JABDHM010000196">
    <property type="protein sequence ID" value="KAF5216536.1"/>
    <property type="molecule type" value="Genomic_DNA"/>
</dbReference>
<feature type="region of interest" description="Disordered" evidence="1">
    <location>
        <begin position="140"/>
        <end position="204"/>
    </location>
</feature>
<dbReference type="AlphaFoldDB" id="A0A7J6XQR2"/>
<proteinExistence type="predicted"/>